<protein>
    <recommendedName>
        <fullName evidence="2">SnoaL-like domain-containing protein</fullName>
    </recommendedName>
</protein>
<dbReference type="OrthoDB" id="7375616at2"/>
<gene>
    <name evidence="3" type="ORF">AUC71_07605</name>
</gene>
<evidence type="ECO:0000313" key="3">
    <source>
        <dbReference type="EMBL" id="ODS03808.1"/>
    </source>
</evidence>
<keyword evidence="1" id="KW-0732">Signal</keyword>
<evidence type="ECO:0000256" key="1">
    <source>
        <dbReference type="SAM" id="SignalP"/>
    </source>
</evidence>
<evidence type="ECO:0000313" key="4">
    <source>
        <dbReference type="Proteomes" id="UP000095042"/>
    </source>
</evidence>
<sequence length="149" mass="16689">MITASILAAFALCLLSAVPSRAEDAAAVEIEKTLTGWMADFNAGKTERICDLFAADVRADFRGHPTRDHKAVCDLLTKSLSDETRDYRYALDIKEILVFGDAAVVRLVWTLTIKDKDGEEIKSVEPGLDVFRRQADGTWKIVRYMAYEE</sequence>
<comment type="caution">
    <text evidence="3">The sequence shown here is derived from an EMBL/GenBank/DDBJ whole genome shotgun (WGS) entry which is preliminary data.</text>
</comment>
<dbReference type="EMBL" id="LPWD01000048">
    <property type="protein sequence ID" value="ODS03808.1"/>
    <property type="molecule type" value="Genomic_DNA"/>
</dbReference>
<feature type="chain" id="PRO_5009139234" description="SnoaL-like domain-containing protein" evidence="1">
    <location>
        <begin position="23"/>
        <end position="149"/>
    </location>
</feature>
<name>A0A1E3WDC7_9HYPH</name>
<feature type="signal peptide" evidence="1">
    <location>
        <begin position="1"/>
        <end position="22"/>
    </location>
</feature>
<reference evidence="3 4" key="1">
    <citation type="journal article" date="2016" name="Environ. Microbiol.">
        <title>New Methyloceanibacter diversity from North Sea sediments includes methanotroph containing solely the soluble methane monooxygenase.</title>
        <authorList>
            <person name="Vekeman B."/>
            <person name="Kerckhof F.M."/>
            <person name="Cremers G."/>
            <person name="de Vos P."/>
            <person name="Vandamme P."/>
            <person name="Boon N."/>
            <person name="Op den Camp H.J."/>
            <person name="Heylen K."/>
        </authorList>
    </citation>
    <scope>NUCLEOTIDE SEQUENCE [LARGE SCALE GENOMIC DNA]</scope>
    <source>
        <strain evidence="3 4">R-67177</strain>
    </source>
</reference>
<dbReference type="InterPro" id="IPR037401">
    <property type="entry name" value="SnoaL-like"/>
</dbReference>
<proteinExistence type="predicted"/>
<dbReference type="RefSeq" id="WP_069622998.1">
    <property type="nucleotide sequence ID" value="NZ_LPWD01000048.1"/>
</dbReference>
<feature type="domain" description="SnoaL-like" evidence="2">
    <location>
        <begin position="36"/>
        <end position="143"/>
    </location>
</feature>
<dbReference type="SUPFAM" id="SSF54427">
    <property type="entry name" value="NTF2-like"/>
    <property type="match status" value="1"/>
</dbReference>
<dbReference type="Proteomes" id="UP000095042">
    <property type="component" value="Unassembled WGS sequence"/>
</dbReference>
<organism evidence="3 4">
    <name type="scientific">Methyloceanibacter marginalis</name>
    <dbReference type="NCBI Taxonomy" id="1774971"/>
    <lineage>
        <taxon>Bacteria</taxon>
        <taxon>Pseudomonadati</taxon>
        <taxon>Pseudomonadota</taxon>
        <taxon>Alphaproteobacteria</taxon>
        <taxon>Hyphomicrobiales</taxon>
        <taxon>Hyphomicrobiaceae</taxon>
        <taxon>Methyloceanibacter</taxon>
    </lineage>
</organism>
<accession>A0A1E3WDC7</accession>
<dbReference type="AlphaFoldDB" id="A0A1E3WDC7"/>
<keyword evidence="4" id="KW-1185">Reference proteome</keyword>
<evidence type="ECO:0000259" key="2">
    <source>
        <dbReference type="Pfam" id="PF12680"/>
    </source>
</evidence>
<dbReference type="InterPro" id="IPR032710">
    <property type="entry name" value="NTF2-like_dom_sf"/>
</dbReference>
<dbReference type="Pfam" id="PF12680">
    <property type="entry name" value="SnoaL_2"/>
    <property type="match status" value="1"/>
</dbReference>
<dbReference type="Gene3D" id="3.10.450.50">
    <property type="match status" value="1"/>
</dbReference>